<dbReference type="GO" id="GO:0046872">
    <property type="term" value="F:metal ion binding"/>
    <property type="evidence" value="ECO:0007669"/>
    <property type="project" value="UniProtKB-KW"/>
</dbReference>
<comment type="function">
    <text evidence="16">Probable transporter of a GTP-driven Fe(2+) uptake system.</text>
</comment>
<feature type="transmembrane region" description="Helical" evidence="16">
    <location>
        <begin position="369"/>
        <end position="398"/>
    </location>
</feature>
<keyword evidence="8 16" id="KW-0408">Iron</keyword>
<dbReference type="GO" id="GO:0005525">
    <property type="term" value="F:GTP binding"/>
    <property type="evidence" value="ECO:0007669"/>
    <property type="project" value="UniProtKB-KW"/>
</dbReference>
<evidence type="ECO:0000256" key="13">
    <source>
        <dbReference type="NCBIfam" id="TIGR00437"/>
    </source>
</evidence>
<organism evidence="18 19">
    <name type="scientific">Bilophila wadsworthia (strain 3_1_6)</name>
    <dbReference type="NCBI Taxonomy" id="563192"/>
    <lineage>
        <taxon>Bacteria</taxon>
        <taxon>Pseudomonadati</taxon>
        <taxon>Thermodesulfobacteriota</taxon>
        <taxon>Desulfovibrionia</taxon>
        <taxon>Desulfovibrionales</taxon>
        <taxon>Desulfovibrionaceae</taxon>
        <taxon>Bilophila</taxon>
    </lineage>
</organism>
<evidence type="ECO:0000256" key="8">
    <source>
        <dbReference type="ARBA" id="ARBA00023004"/>
    </source>
</evidence>
<reference evidence="18 19" key="1">
    <citation type="submission" date="2010-10" db="EMBL/GenBank/DDBJ databases">
        <authorList>
            <consortium name="The Broad Institute Genome Sequencing Platform"/>
            <person name="Ward D."/>
            <person name="Earl A."/>
            <person name="Feldgarden M."/>
            <person name="Young S.K."/>
            <person name="Gargeya S."/>
            <person name="Zeng Q."/>
            <person name="Alvarado L."/>
            <person name="Berlin A."/>
            <person name="Bochicchio J."/>
            <person name="Chapman S.B."/>
            <person name="Chen Z."/>
            <person name="Freedman E."/>
            <person name="Gellesch M."/>
            <person name="Goldberg J."/>
            <person name="Griggs A."/>
            <person name="Gujja S."/>
            <person name="Heilman E."/>
            <person name="Heiman D."/>
            <person name="Howarth C."/>
            <person name="Mehta T."/>
            <person name="Neiman D."/>
            <person name="Pearson M."/>
            <person name="Roberts A."/>
            <person name="Saif S."/>
            <person name="Shea T."/>
            <person name="Shenoy N."/>
            <person name="Sisk P."/>
            <person name="Stolte C."/>
            <person name="Sykes S."/>
            <person name="White J."/>
            <person name="Yandava C."/>
            <person name="Allen-Vercoe E."/>
            <person name="Sibley C."/>
            <person name="Ambrose C.E."/>
            <person name="Strauss J."/>
            <person name="Daigneault M."/>
            <person name="Haas B."/>
            <person name="Nusbaum C."/>
            <person name="Birren B."/>
        </authorList>
    </citation>
    <scope>NUCLEOTIDE SEQUENCE [LARGE SCALE GENOMIC DNA]</scope>
    <source>
        <strain evidence="18 19">3_1_6</strain>
    </source>
</reference>
<accession>E5YAK2</accession>
<evidence type="ECO:0000256" key="9">
    <source>
        <dbReference type="ARBA" id="ARBA00023065"/>
    </source>
</evidence>
<evidence type="ECO:0000256" key="1">
    <source>
        <dbReference type="ARBA" id="ARBA00004651"/>
    </source>
</evidence>
<keyword evidence="15" id="KW-0460">Magnesium</keyword>
<reference evidence="18 19" key="2">
    <citation type="submission" date="2013-04" db="EMBL/GenBank/DDBJ databases">
        <title>The Genome Sequence of Bilophila wadsworthia 3_1_6.</title>
        <authorList>
            <consortium name="The Broad Institute Genomics Platform"/>
            <person name="Earl A."/>
            <person name="Ward D."/>
            <person name="Feldgarden M."/>
            <person name="Gevers D."/>
            <person name="Sibley C."/>
            <person name="Strauss J."/>
            <person name="Allen-Vercoe E."/>
            <person name="Walker B."/>
            <person name="Young S."/>
            <person name="Zeng Q."/>
            <person name="Gargeya S."/>
            <person name="Fitzgerald M."/>
            <person name="Haas B."/>
            <person name="Abouelleil A."/>
            <person name="Allen A.W."/>
            <person name="Alvarado L."/>
            <person name="Arachchi H.M."/>
            <person name="Berlin A.M."/>
            <person name="Chapman S.B."/>
            <person name="Gainer-Dewar J."/>
            <person name="Goldberg J."/>
            <person name="Griggs A."/>
            <person name="Gujja S."/>
            <person name="Hansen M."/>
            <person name="Howarth C."/>
            <person name="Imamovic A."/>
            <person name="Ireland A."/>
            <person name="Larimer J."/>
            <person name="McCowan C."/>
            <person name="Murphy C."/>
            <person name="Pearson M."/>
            <person name="Poon T.W."/>
            <person name="Priest M."/>
            <person name="Roberts A."/>
            <person name="Saif S."/>
            <person name="Shea T."/>
            <person name="Sisk P."/>
            <person name="Sykes S."/>
            <person name="Wortman J."/>
            <person name="Nusbaum C."/>
            <person name="Birren B."/>
        </authorList>
    </citation>
    <scope>NUCLEOTIDE SEQUENCE [LARGE SCALE GENOMIC DNA]</scope>
    <source>
        <strain evidence="18 19">3_1_6</strain>
    </source>
</reference>
<feature type="binding site" evidence="15">
    <location>
        <position position="47"/>
    </location>
    <ligand>
        <name>Mg(2+)</name>
        <dbReference type="ChEBI" id="CHEBI:18420"/>
        <label>2</label>
    </ligand>
</feature>
<evidence type="ECO:0000313" key="18">
    <source>
        <dbReference type="EMBL" id="EFV43014.1"/>
    </source>
</evidence>
<dbReference type="NCBIfam" id="TIGR00437">
    <property type="entry name" value="feoB"/>
    <property type="match status" value="1"/>
</dbReference>
<evidence type="ECO:0000256" key="4">
    <source>
        <dbReference type="ARBA" id="ARBA00022496"/>
    </source>
</evidence>
<keyword evidence="4 16" id="KW-0410">Iron transport</keyword>
<dbReference type="EMBL" id="ADCP02000001">
    <property type="protein sequence ID" value="EFV43014.1"/>
    <property type="molecule type" value="Genomic_DNA"/>
</dbReference>
<name>E5YAK2_BILW3</name>
<dbReference type="GO" id="GO:0005886">
    <property type="term" value="C:plasma membrane"/>
    <property type="evidence" value="ECO:0007669"/>
    <property type="project" value="UniProtKB-SubCell"/>
</dbReference>
<evidence type="ECO:0000256" key="15">
    <source>
        <dbReference type="PIRSR" id="PIRSR603373-2"/>
    </source>
</evidence>
<keyword evidence="7 16" id="KW-1133">Transmembrane helix</keyword>
<keyword evidence="11 16" id="KW-0472">Membrane</keyword>
<dbReference type="Pfam" id="PF02421">
    <property type="entry name" value="FeoB_N"/>
    <property type="match status" value="1"/>
</dbReference>
<feature type="binding site" evidence="14">
    <location>
        <begin position="57"/>
        <end position="61"/>
    </location>
    <ligand>
        <name>GTP</name>
        <dbReference type="ChEBI" id="CHEBI:37565"/>
        <label>1</label>
    </ligand>
</feature>
<evidence type="ECO:0000256" key="3">
    <source>
        <dbReference type="ARBA" id="ARBA00022475"/>
    </source>
</evidence>
<feature type="transmembrane region" description="Helical" evidence="16">
    <location>
        <begin position="418"/>
        <end position="444"/>
    </location>
</feature>
<dbReference type="InterPro" id="IPR030389">
    <property type="entry name" value="G_FEOB_dom"/>
</dbReference>
<feature type="transmembrane region" description="Helical" evidence="16">
    <location>
        <begin position="719"/>
        <end position="742"/>
    </location>
</feature>
<comment type="subcellular location">
    <subcellularLocation>
        <location evidence="16">Cell inner membrane</location>
        <topology evidence="16">Multi-pass membrane protein</topology>
    </subcellularLocation>
    <subcellularLocation>
        <location evidence="1">Cell membrane</location>
        <topology evidence="1">Multi-pass membrane protein</topology>
    </subcellularLocation>
</comment>
<dbReference type="Pfam" id="PF07664">
    <property type="entry name" value="FeoB_C"/>
    <property type="match status" value="1"/>
</dbReference>
<feature type="transmembrane region" description="Helical" evidence="16">
    <location>
        <begin position="318"/>
        <end position="341"/>
    </location>
</feature>
<dbReference type="AlphaFoldDB" id="E5YAK2"/>
<comment type="caution">
    <text evidence="16">Lacks conserved residue(s) required for the propagation of feature annotation.</text>
</comment>
<dbReference type="SUPFAM" id="SSF52540">
    <property type="entry name" value="P-loop containing nucleoside triphosphate hydrolases"/>
    <property type="match status" value="1"/>
</dbReference>
<dbReference type="InterPro" id="IPR041069">
    <property type="entry name" value="FeoB_Cyto"/>
</dbReference>
<evidence type="ECO:0000256" key="6">
    <source>
        <dbReference type="ARBA" id="ARBA00022741"/>
    </source>
</evidence>
<evidence type="ECO:0000256" key="5">
    <source>
        <dbReference type="ARBA" id="ARBA00022692"/>
    </source>
</evidence>
<comment type="caution">
    <text evidence="18">The sequence shown here is derived from an EMBL/GenBank/DDBJ whole genome shotgun (WGS) entry which is preliminary data.</text>
</comment>
<feature type="domain" description="FeoB-type G" evidence="17">
    <location>
        <begin position="25"/>
        <end position="191"/>
    </location>
</feature>
<sequence length="748" mass="81590">MSQAHADCPHCRQDGSEAKHIALKEVRIALAGNPNCGKTTAFNEYTGTHQHVGNYPGVTVDKKEGYVSIDGVEVLMVDLPGTYSLTAYSQEEIVTRAVLAPEKAEEKPMAVVDLVDTSALERNLFLTVQIMEMGLPVVLACNMMDEARKAGIQVDTKELGKQLGIPVVATVARSGEGLKDALREAVAFGRRGSAPLNISYGPDLDPVLTKMERLLAEKGLLTDRYPTRWIALKVLENDSEILRQVERMPDVAAQLRADRETVADHLRDTLQTSPEAIIADYRYGFIRGVLRSGAVRRESAKDRLELSDKLDKVLTNTLFGPLIMLGVLYAMFQLTFVIGAYPQGWVEDGFGWLGETVSALMPDGFLKSLIVSGVIDGLGGVMSFVPLIIIMFTLVAILEDFGYMARMAYMLDRVFRAFGLHGASVMPFIIAGGIAGGCAIPGVMATRTLRSPKEKLATLLTLPYMACGAKLPVFLLLVGVFFPENPARTMFLLTLAGWAAALLMARLMRSTIIRGESTPFVMELPPYRVPTLRSVVTHCWERTWMYLKKAGTVLVAVSILIWASMTFPTLDPEQAAPLETQIAALQEKVDALPEGDEARTPLEEELAAVQATLAEESLQHSWAGRLGMAIEPLTKPVGFDWRTDVALIGGIAAKEAIVSTLGTAYSLGEQDPEEATSLAERLAQDPNWNKATALSLMLFVLLYSPCFVALVVIRQEAGSWGWVAFSMIFNTVFAYGVAAAAYRICMAL</sequence>
<dbReference type="OrthoDB" id="9809127at2"/>
<gene>
    <name evidence="18" type="ORF">HMPREF0179_03223</name>
</gene>
<evidence type="ECO:0000313" key="19">
    <source>
        <dbReference type="Proteomes" id="UP000006034"/>
    </source>
</evidence>
<feature type="binding site" evidence="15">
    <location>
        <position position="43"/>
    </location>
    <ligand>
        <name>Mg(2+)</name>
        <dbReference type="ChEBI" id="CHEBI:18420"/>
        <label>2</label>
    </ligand>
</feature>
<evidence type="ECO:0000256" key="11">
    <source>
        <dbReference type="ARBA" id="ARBA00023136"/>
    </source>
</evidence>
<dbReference type="Pfam" id="PF17910">
    <property type="entry name" value="FeoB_Cyto"/>
    <property type="match status" value="1"/>
</dbReference>
<dbReference type="CDD" id="cd01879">
    <property type="entry name" value="FeoB"/>
    <property type="match status" value="1"/>
</dbReference>
<keyword evidence="3" id="KW-1003">Cell membrane</keyword>
<evidence type="ECO:0000256" key="14">
    <source>
        <dbReference type="PIRSR" id="PIRSR603373-1"/>
    </source>
</evidence>
<dbReference type="InterPro" id="IPR003373">
    <property type="entry name" value="Fe2_transport_prot-B"/>
</dbReference>
<feature type="transmembrane region" description="Helical" evidence="16">
    <location>
        <begin position="691"/>
        <end position="713"/>
    </location>
</feature>
<dbReference type="GO" id="GO:0015093">
    <property type="term" value="F:ferrous iron transmembrane transporter activity"/>
    <property type="evidence" value="ECO:0007669"/>
    <property type="project" value="UniProtKB-UniRule"/>
</dbReference>
<feature type="binding site" evidence="15">
    <location>
        <position position="46"/>
    </location>
    <ligand>
        <name>Mg(2+)</name>
        <dbReference type="ChEBI" id="CHEBI:18420"/>
        <label>2</label>
    </ligand>
</feature>
<keyword evidence="10 14" id="KW-0342">GTP-binding</keyword>
<dbReference type="eggNOG" id="COG0370">
    <property type="taxonomic scope" value="Bacteria"/>
</dbReference>
<evidence type="ECO:0000256" key="12">
    <source>
        <dbReference type="ARBA" id="ARBA00031200"/>
    </source>
</evidence>
<dbReference type="PANTHER" id="PTHR43185">
    <property type="entry name" value="FERROUS IRON TRANSPORT PROTEIN B"/>
    <property type="match status" value="1"/>
</dbReference>
<dbReference type="PANTHER" id="PTHR43185:SF1">
    <property type="entry name" value="FE(2+) TRANSPORTER FEOB"/>
    <property type="match status" value="1"/>
</dbReference>
<evidence type="ECO:0000259" key="17">
    <source>
        <dbReference type="PROSITE" id="PS51711"/>
    </source>
</evidence>
<feature type="binding site" evidence="14">
    <location>
        <begin position="32"/>
        <end position="39"/>
    </location>
    <ligand>
        <name>GTP</name>
        <dbReference type="ChEBI" id="CHEBI:37565"/>
        <label>1</label>
    </ligand>
</feature>
<dbReference type="InterPro" id="IPR050860">
    <property type="entry name" value="FeoB_GTPase"/>
</dbReference>
<evidence type="ECO:0000256" key="7">
    <source>
        <dbReference type="ARBA" id="ARBA00022989"/>
    </source>
</evidence>
<dbReference type="InterPro" id="IPR011642">
    <property type="entry name" value="Gate_dom"/>
</dbReference>
<evidence type="ECO:0000256" key="10">
    <source>
        <dbReference type="ARBA" id="ARBA00023134"/>
    </source>
</evidence>
<dbReference type="Gene3D" id="1.10.287.1770">
    <property type="match status" value="1"/>
</dbReference>
<dbReference type="InterPro" id="IPR027417">
    <property type="entry name" value="P-loop_NTPase"/>
</dbReference>
<keyword evidence="19" id="KW-1185">Reference proteome</keyword>
<protein>
    <recommendedName>
        <fullName evidence="12 13">Ferrous iron transport protein B</fullName>
    </recommendedName>
</protein>
<dbReference type="STRING" id="563192.HMPREF0179_03223"/>
<dbReference type="Proteomes" id="UP000006034">
    <property type="component" value="Unassembled WGS sequence"/>
</dbReference>
<comment type="similarity">
    <text evidence="16">Belongs to the TRAFAC class TrmE-Era-EngA-EngB-Septin-like GTPase superfamily. FeoB GTPase (TC 9.A.8) family.</text>
</comment>
<keyword evidence="6 14" id="KW-0547">Nucleotide-binding</keyword>
<evidence type="ECO:0000256" key="16">
    <source>
        <dbReference type="RuleBase" id="RU362098"/>
    </source>
</evidence>
<dbReference type="GeneID" id="78084322"/>
<feature type="binding site" evidence="14">
    <location>
        <begin position="142"/>
        <end position="145"/>
    </location>
    <ligand>
        <name>GTP</name>
        <dbReference type="ChEBI" id="CHEBI:37565"/>
        <label>1</label>
    </ligand>
</feature>
<proteinExistence type="inferred from homology"/>
<keyword evidence="5 16" id="KW-0812">Transmembrane</keyword>
<keyword evidence="15" id="KW-0479">Metal-binding</keyword>
<dbReference type="Pfam" id="PF07670">
    <property type="entry name" value="Gate"/>
    <property type="match status" value="2"/>
</dbReference>
<keyword evidence="9" id="KW-0406">Ion transport</keyword>
<feature type="transmembrane region" description="Helical" evidence="16">
    <location>
        <begin position="456"/>
        <end position="482"/>
    </location>
</feature>
<dbReference type="InterPro" id="IPR011640">
    <property type="entry name" value="Fe2_transport_prot_B_C"/>
</dbReference>
<evidence type="ECO:0000256" key="2">
    <source>
        <dbReference type="ARBA" id="ARBA00022448"/>
    </source>
</evidence>
<dbReference type="Gene3D" id="3.40.50.300">
    <property type="entry name" value="P-loop containing nucleotide triphosphate hydrolases"/>
    <property type="match status" value="1"/>
</dbReference>
<dbReference type="PROSITE" id="PS51711">
    <property type="entry name" value="G_FEOB"/>
    <property type="match status" value="1"/>
</dbReference>
<dbReference type="HOGENOM" id="CLU_013350_3_0_7"/>
<feature type="binding site" evidence="14">
    <location>
        <begin position="78"/>
        <end position="81"/>
    </location>
    <ligand>
        <name>GTP</name>
        <dbReference type="ChEBI" id="CHEBI:37565"/>
        <label>1</label>
    </ligand>
</feature>
<keyword evidence="2 16" id="KW-0813">Transport</keyword>
<feature type="transmembrane region" description="Helical" evidence="16">
    <location>
        <begin position="488"/>
        <end position="505"/>
    </location>
</feature>
<dbReference type="RefSeq" id="WP_005029798.1">
    <property type="nucleotide sequence ID" value="NZ_KE150238.1"/>
</dbReference>